<dbReference type="AlphaFoldDB" id="A0A2Z6QYA3"/>
<organism evidence="1 2">
    <name type="scientific">Rhizophagus clarus</name>
    <dbReference type="NCBI Taxonomy" id="94130"/>
    <lineage>
        <taxon>Eukaryota</taxon>
        <taxon>Fungi</taxon>
        <taxon>Fungi incertae sedis</taxon>
        <taxon>Mucoromycota</taxon>
        <taxon>Glomeromycotina</taxon>
        <taxon>Glomeromycetes</taxon>
        <taxon>Glomerales</taxon>
        <taxon>Glomeraceae</taxon>
        <taxon>Rhizophagus</taxon>
    </lineage>
</organism>
<protein>
    <submittedName>
        <fullName evidence="1">Uncharacterized protein</fullName>
    </submittedName>
</protein>
<accession>A0A2Z6QYA3</accession>
<name>A0A2Z6QYA3_9GLOM</name>
<keyword evidence="2" id="KW-1185">Reference proteome</keyword>
<proteinExistence type="predicted"/>
<sequence>MMKFGEPEYHKQQSFAEQAIQVIQESSINKMSAQELKTGEISVKWSEDFHDIIRLVDKQWQKDSSKIPEKTQVQIKLLKPISVLGKKLHDVSPKWVENWLNTSIKKIVYTVNKVVADYKNSDEELEHAIQIYLGKNRAFTDKLYKEFMDLADKKKKAIAYQVEIEKIILQGGFAYKDKEKDRIIYNIRMLTDGLDPYKILVFHSEPEE</sequence>
<evidence type="ECO:0000313" key="1">
    <source>
        <dbReference type="EMBL" id="GBB90759.1"/>
    </source>
</evidence>
<evidence type="ECO:0000313" key="2">
    <source>
        <dbReference type="Proteomes" id="UP000247702"/>
    </source>
</evidence>
<dbReference type="EMBL" id="BEXD01000870">
    <property type="protein sequence ID" value="GBB90759.1"/>
    <property type="molecule type" value="Genomic_DNA"/>
</dbReference>
<comment type="caution">
    <text evidence="1">The sequence shown here is derived from an EMBL/GenBank/DDBJ whole genome shotgun (WGS) entry which is preliminary data.</text>
</comment>
<gene>
    <name evidence="1" type="ORF">RclHR1_17810003</name>
</gene>
<reference evidence="1 2" key="1">
    <citation type="submission" date="2017-11" db="EMBL/GenBank/DDBJ databases">
        <title>The genome of Rhizophagus clarus HR1 reveals common genetic basis of auxotrophy among arbuscular mycorrhizal fungi.</title>
        <authorList>
            <person name="Kobayashi Y."/>
        </authorList>
    </citation>
    <scope>NUCLEOTIDE SEQUENCE [LARGE SCALE GENOMIC DNA]</scope>
    <source>
        <strain evidence="1 2">HR1</strain>
    </source>
</reference>
<dbReference type="Proteomes" id="UP000247702">
    <property type="component" value="Unassembled WGS sequence"/>
</dbReference>
<dbReference type="STRING" id="94130.A0A2Z6QYA3"/>